<dbReference type="Proteomes" id="UP001345691">
    <property type="component" value="Unassembled WGS sequence"/>
</dbReference>
<dbReference type="EMBL" id="JAVRRF010000003">
    <property type="protein sequence ID" value="KAK5066914.1"/>
    <property type="molecule type" value="Genomic_DNA"/>
</dbReference>
<sequence length="272" mass="30150">MAEVIGVVAATLEFTKVFLELKEITSSIRHAPEEMRELIEELNLTADILQTLAEQDAMLSVYAPPAVTQKCRVSCMKAVEVLKPVCIQLSKSIERSRWRGSIRIVLKDAFLEKARIRIERAKSNLSLAQMATFSAMNALSLQQHASTQALVLTALSVAPPLHSGGDCGDGQSQSFTPKAAQMICTDNTDPSGQRPNVNTDLNLWLGKRFDVIRERALGVSTFTIRTYNIVPWNSLVFRVVSDGDVAELQALFQKKEATIFDRDEYGNTLLHV</sequence>
<name>A0ABR0JNA2_9EURO</name>
<evidence type="ECO:0000313" key="2">
    <source>
        <dbReference type="Proteomes" id="UP001345691"/>
    </source>
</evidence>
<proteinExistence type="predicted"/>
<comment type="caution">
    <text evidence="1">The sequence shown here is derived from an EMBL/GenBank/DDBJ whole genome shotgun (WGS) entry which is preliminary data.</text>
</comment>
<evidence type="ECO:0008006" key="3">
    <source>
        <dbReference type="Google" id="ProtNLM"/>
    </source>
</evidence>
<keyword evidence="2" id="KW-1185">Reference proteome</keyword>
<evidence type="ECO:0000313" key="1">
    <source>
        <dbReference type="EMBL" id="KAK5066914.1"/>
    </source>
</evidence>
<accession>A0ABR0JNA2</accession>
<protein>
    <recommendedName>
        <fullName evidence="3">Fungal N-terminal domain-containing protein</fullName>
    </recommendedName>
</protein>
<gene>
    <name evidence="1" type="ORF">LTR69_002262</name>
</gene>
<reference evidence="1 2" key="1">
    <citation type="submission" date="2023-08" db="EMBL/GenBank/DDBJ databases">
        <title>Black Yeasts Isolated from many extreme environments.</title>
        <authorList>
            <person name="Coleine C."/>
            <person name="Stajich J.E."/>
            <person name="Selbmann L."/>
        </authorList>
    </citation>
    <scope>NUCLEOTIDE SEQUENCE [LARGE SCALE GENOMIC DNA]</scope>
    <source>
        <strain evidence="1 2">CCFEE 6328</strain>
    </source>
</reference>
<organism evidence="1 2">
    <name type="scientific">Exophiala sideris</name>
    <dbReference type="NCBI Taxonomy" id="1016849"/>
    <lineage>
        <taxon>Eukaryota</taxon>
        <taxon>Fungi</taxon>
        <taxon>Dikarya</taxon>
        <taxon>Ascomycota</taxon>
        <taxon>Pezizomycotina</taxon>
        <taxon>Eurotiomycetes</taxon>
        <taxon>Chaetothyriomycetidae</taxon>
        <taxon>Chaetothyriales</taxon>
        <taxon>Herpotrichiellaceae</taxon>
        <taxon>Exophiala</taxon>
    </lineage>
</organism>